<feature type="transmembrane region" description="Helical" evidence="7">
    <location>
        <begin position="339"/>
        <end position="363"/>
    </location>
</feature>
<gene>
    <name evidence="10" type="ORF">C7C45_21310</name>
</gene>
<dbReference type="InterPro" id="IPR050250">
    <property type="entry name" value="Macrolide_Exporter_MacB"/>
</dbReference>
<accession>A0A318NFX6</accession>
<evidence type="ECO:0000313" key="10">
    <source>
        <dbReference type="EMBL" id="PYC67545.1"/>
    </source>
</evidence>
<sequence>MRRTRQAAGVDRDAAPVRLAPADLIGLGLLGIRTRTARAALSALGIAIGIATLILVTGIPASSQRALEEKLAALGTNRLQVTPAPNREPPVKLPVESVDMVSRIAPVTVASATADFGLNVARSDRTGPGDYNAIAVVATRTNLLAAIDGRVRSGRFLDPAMERLPTVVLGAVAAQRLGFTAVDLSQPLQVHLGGRRFTVIGILDPVPLAPEIDRSAMIGWDAANHWLRFDGHPTRIYVQTTDAQVVAVRSVLAATANPEHPSDVLVSRPSDGLAAKQAVQQTFSSLLLGLAGIALLVGGIGVANTMYISVLERRREIGLRRALGANRGQVRIQFVTESIVLSALGGAAGVLTGAVAVAGYATLQHWPVTIPAASAAAGLGGALVIGVLAGVYPAMRAASLDPTESLSSV</sequence>
<evidence type="ECO:0000313" key="11">
    <source>
        <dbReference type="Proteomes" id="UP000248333"/>
    </source>
</evidence>
<feature type="transmembrane region" description="Helical" evidence="7">
    <location>
        <begin position="286"/>
        <end position="311"/>
    </location>
</feature>
<keyword evidence="2" id="KW-1003">Cell membrane</keyword>
<dbReference type="GO" id="GO:0005886">
    <property type="term" value="C:plasma membrane"/>
    <property type="evidence" value="ECO:0007669"/>
    <property type="project" value="UniProtKB-SubCell"/>
</dbReference>
<dbReference type="InterPro" id="IPR025857">
    <property type="entry name" value="MacB_PCD"/>
</dbReference>
<evidence type="ECO:0000256" key="2">
    <source>
        <dbReference type="ARBA" id="ARBA00022475"/>
    </source>
</evidence>
<keyword evidence="4 7" id="KW-1133">Transmembrane helix</keyword>
<evidence type="ECO:0000256" key="1">
    <source>
        <dbReference type="ARBA" id="ARBA00004651"/>
    </source>
</evidence>
<dbReference type="Proteomes" id="UP000248333">
    <property type="component" value="Unassembled WGS sequence"/>
</dbReference>
<name>A0A318NFX6_9ACTN</name>
<keyword evidence="11" id="KW-1185">Reference proteome</keyword>
<feature type="domain" description="MacB-like periplasmic core" evidence="9">
    <location>
        <begin position="40"/>
        <end position="247"/>
    </location>
</feature>
<dbReference type="EMBL" id="PYBV01000027">
    <property type="protein sequence ID" value="PYC67545.1"/>
    <property type="molecule type" value="Genomic_DNA"/>
</dbReference>
<comment type="subcellular location">
    <subcellularLocation>
        <location evidence="1">Cell membrane</location>
        <topology evidence="1">Multi-pass membrane protein</topology>
    </subcellularLocation>
</comment>
<dbReference type="PANTHER" id="PTHR30572">
    <property type="entry name" value="MEMBRANE COMPONENT OF TRANSPORTER-RELATED"/>
    <property type="match status" value="1"/>
</dbReference>
<evidence type="ECO:0000259" key="8">
    <source>
        <dbReference type="Pfam" id="PF02687"/>
    </source>
</evidence>
<organism evidence="10 11">
    <name type="scientific">Micromonospora arborensis</name>
    <dbReference type="NCBI Taxonomy" id="2116518"/>
    <lineage>
        <taxon>Bacteria</taxon>
        <taxon>Bacillati</taxon>
        <taxon>Actinomycetota</taxon>
        <taxon>Actinomycetes</taxon>
        <taxon>Micromonosporales</taxon>
        <taxon>Micromonosporaceae</taxon>
        <taxon>Micromonospora</taxon>
    </lineage>
</organism>
<evidence type="ECO:0000256" key="5">
    <source>
        <dbReference type="ARBA" id="ARBA00023136"/>
    </source>
</evidence>
<evidence type="ECO:0000256" key="3">
    <source>
        <dbReference type="ARBA" id="ARBA00022692"/>
    </source>
</evidence>
<reference evidence="10 11" key="1">
    <citation type="submission" date="2018-03" db="EMBL/GenBank/DDBJ databases">
        <title>Bioinformatic expansion and discovery of thiopeptide antibiotics.</title>
        <authorList>
            <person name="Schwalen C.J."/>
            <person name="Hudson G.A."/>
            <person name="Mitchell D.A."/>
        </authorList>
    </citation>
    <scope>NUCLEOTIDE SEQUENCE [LARGE SCALE GENOMIC DNA]</scope>
    <source>
        <strain evidence="10 11">NRRL 8041</strain>
    </source>
</reference>
<dbReference type="InterPro" id="IPR003838">
    <property type="entry name" value="ABC3_permease_C"/>
</dbReference>
<feature type="domain" description="ABC3 transporter permease C-terminal" evidence="8">
    <location>
        <begin position="290"/>
        <end position="402"/>
    </location>
</feature>
<protein>
    <submittedName>
        <fullName evidence="10">ABC transporter permease</fullName>
    </submittedName>
</protein>
<proteinExistence type="inferred from homology"/>
<dbReference type="OrthoDB" id="9780560at2"/>
<keyword evidence="5 7" id="KW-0472">Membrane</keyword>
<dbReference type="PANTHER" id="PTHR30572:SF4">
    <property type="entry name" value="ABC TRANSPORTER PERMEASE YTRF"/>
    <property type="match status" value="1"/>
</dbReference>
<dbReference type="GO" id="GO:0022857">
    <property type="term" value="F:transmembrane transporter activity"/>
    <property type="evidence" value="ECO:0007669"/>
    <property type="project" value="TreeGrafter"/>
</dbReference>
<dbReference type="RefSeq" id="WP_110565450.1">
    <property type="nucleotide sequence ID" value="NZ_PYBV01000027.1"/>
</dbReference>
<keyword evidence="3 7" id="KW-0812">Transmembrane</keyword>
<evidence type="ECO:0000259" key="9">
    <source>
        <dbReference type="Pfam" id="PF12704"/>
    </source>
</evidence>
<feature type="transmembrane region" description="Helical" evidence="7">
    <location>
        <begin position="39"/>
        <end position="61"/>
    </location>
</feature>
<evidence type="ECO:0000256" key="7">
    <source>
        <dbReference type="SAM" id="Phobius"/>
    </source>
</evidence>
<comment type="similarity">
    <text evidence="6">Belongs to the ABC-4 integral membrane protein family.</text>
</comment>
<evidence type="ECO:0000256" key="6">
    <source>
        <dbReference type="ARBA" id="ARBA00038076"/>
    </source>
</evidence>
<feature type="transmembrane region" description="Helical" evidence="7">
    <location>
        <begin position="369"/>
        <end position="392"/>
    </location>
</feature>
<evidence type="ECO:0000256" key="4">
    <source>
        <dbReference type="ARBA" id="ARBA00022989"/>
    </source>
</evidence>
<comment type="caution">
    <text evidence="10">The sequence shown here is derived from an EMBL/GenBank/DDBJ whole genome shotgun (WGS) entry which is preliminary data.</text>
</comment>
<dbReference type="Pfam" id="PF02687">
    <property type="entry name" value="FtsX"/>
    <property type="match status" value="1"/>
</dbReference>
<dbReference type="Pfam" id="PF12704">
    <property type="entry name" value="MacB_PCD"/>
    <property type="match status" value="1"/>
</dbReference>
<dbReference type="AlphaFoldDB" id="A0A318NFX6"/>